<gene>
    <name evidence="1" type="ORF">EC0067K-MccH47_00127</name>
</gene>
<dbReference type="EMBL" id="MK878531">
    <property type="protein sequence ID" value="QEG96544.1"/>
    <property type="molecule type" value="Genomic_DNA"/>
</dbReference>
<organism evidence="1">
    <name type="scientific">Escherichia coli</name>
    <dbReference type="NCBI Taxonomy" id="562"/>
    <lineage>
        <taxon>Bacteria</taxon>
        <taxon>Pseudomonadati</taxon>
        <taxon>Pseudomonadota</taxon>
        <taxon>Gammaproteobacteria</taxon>
        <taxon>Enterobacterales</taxon>
        <taxon>Enterobacteriaceae</taxon>
        <taxon>Escherichia</taxon>
    </lineage>
</organism>
<dbReference type="AlphaFoldDB" id="A0A5B9SXR6"/>
<name>A0A5B9SXR6_ECOLX</name>
<evidence type="ECO:0000313" key="1">
    <source>
        <dbReference type="EMBL" id="QEG96544.1"/>
    </source>
</evidence>
<protein>
    <submittedName>
        <fullName evidence="1">Uncharacterized protein</fullName>
    </submittedName>
</protein>
<reference evidence="1" key="1">
    <citation type="submission" date="2019-05" db="EMBL/GenBank/DDBJ databases">
        <title>Bacteriocin occurrence and activity in Escherichia coli isolated from bovines and wastewater.</title>
        <authorList>
            <person name="Cameron A."/>
            <person name="Zaheer R."/>
            <person name="Barbieri R."/>
            <person name="McAllister T.A."/>
        </authorList>
    </citation>
    <scope>NUCLEOTIDE SEQUENCE</scope>
    <source>
        <strain evidence="1">0067K</strain>
    </source>
</reference>
<proteinExistence type="predicted"/>
<accession>A0A5B9SXR6</accession>
<sequence length="39" mass="4061">MLSVPASSCRLVGTLGMLFLFTLAIPVQAAERRGLGRAG</sequence>